<proteinExistence type="predicted"/>
<sequence length="176" mass="19849">MKWSEPQTLLAPPADPNYPSIHGRTDSLAGQGHQAPFARRGNVTTGFFGHVHRTRKSDLQRGAGFGWLRCSIALDAIRTWNKDAKYALDEAELKCWQCSNITQRYLACAARSTSTFCLMIRRHNPKILKTSKYFLVVLSITISSLINETRWRVAPGPRSQHSSFHNVHTLTKSRGV</sequence>
<protein>
    <submittedName>
        <fullName evidence="1">Uncharacterized protein</fullName>
    </submittedName>
</protein>
<evidence type="ECO:0000313" key="1">
    <source>
        <dbReference type="EMBL" id="KAF2628016.1"/>
    </source>
</evidence>
<organism evidence="1 2">
    <name type="scientific">Macroventuria anomochaeta</name>
    <dbReference type="NCBI Taxonomy" id="301207"/>
    <lineage>
        <taxon>Eukaryota</taxon>
        <taxon>Fungi</taxon>
        <taxon>Dikarya</taxon>
        <taxon>Ascomycota</taxon>
        <taxon>Pezizomycotina</taxon>
        <taxon>Dothideomycetes</taxon>
        <taxon>Pleosporomycetidae</taxon>
        <taxon>Pleosporales</taxon>
        <taxon>Pleosporineae</taxon>
        <taxon>Didymellaceae</taxon>
        <taxon>Macroventuria</taxon>
    </lineage>
</organism>
<name>A0ACB6S1J0_9PLEO</name>
<reference evidence="1" key="1">
    <citation type="journal article" date="2020" name="Stud. Mycol.">
        <title>101 Dothideomycetes genomes: a test case for predicting lifestyles and emergence of pathogens.</title>
        <authorList>
            <person name="Haridas S."/>
            <person name="Albert R."/>
            <person name="Binder M."/>
            <person name="Bloem J."/>
            <person name="Labutti K."/>
            <person name="Salamov A."/>
            <person name="Andreopoulos B."/>
            <person name="Baker S."/>
            <person name="Barry K."/>
            <person name="Bills G."/>
            <person name="Bluhm B."/>
            <person name="Cannon C."/>
            <person name="Castanera R."/>
            <person name="Culley D."/>
            <person name="Daum C."/>
            <person name="Ezra D."/>
            <person name="Gonzalez J."/>
            <person name="Henrissat B."/>
            <person name="Kuo A."/>
            <person name="Liang C."/>
            <person name="Lipzen A."/>
            <person name="Lutzoni F."/>
            <person name="Magnuson J."/>
            <person name="Mondo S."/>
            <person name="Nolan M."/>
            <person name="Ohm R."/>
            <person name="Pangilinan J."/>
            <person name="Park H.-J."/>
            <person name="Ramirez L."/>
            <person name="Alfaro M."/>
            <person name="Sun H."/>
            <person name="Tritt A."/>
            <person name="Yoshinaga Y."/>
            <person name="Zwiers L.-H."/>
            <person name="Turgeon B."/>
            <person name="Goodwin S."/>
            <person name="Spatafora J."/>
            <person name="Crous P."/>
            <person name="Grigoriev I."/>
        </authorList>
    </citation>
    <scope>NUCLEOTIDE SEQUENCE</scope>
    <source>
        <strain evidence="1">CBS 525.71</strain>
    </source>
</reference>
<evidence type="ECO:0000313" key="2">
    <source>
        <dbReference type="Proteomes" id="UP000799754"/>
    </source>
</evidence>
<dbReference type="Proteomes" id="UP000799754">
    <property type="component" value="Unassembled WGS sequence"/>
</dbReference>
<comment type="caution">
    <text evidence="1">The sequence shown here is derived from an EMBL/GenBank/DDBJ whole genome shotgun (WGS) entry which is preliminary data.</text>
</comment>
<dbReference type="EMBL" id="MU006715">
    <property type="protein sequence ID" value="KAF2628016.1"/>
    <property type="molecule type" value="Genomic_DNA"/>
</dbReference>
<accession>A0ACB6S1J0</accession>
<keyword evidence="2" id="KW-1185">Reference proteome</keyword>
<gene>
    <name evidence="1" type="ORF">BU25DRAFT_410640</name>
</gene>